<feature type="transmembrane region" description="Helical" evidence="8">
    <location>
        <begin position="345"/>
        <end position="365"/>
    </location>
</feature>
<dbReference type="Pfam" id="PF02386">
    <property type="entry name" value="TrkH"/>
    <property type="match status" value="2"/>
</dbReference>
<proteinExistence type="predicted"/>
<feature type="transmembrane region" description="Helical" evidence="8">
    <location>
        <begin position="235"/>
        <end position="254"/>
    </location>
</feature>
<feature type="transmembrane region" description="Helical" evidence="8">
    <location>
        <begin position="183"/>
        <end position="201"/>
    </location>
</feature>
<evidence type="ECO:0000256" key="8">
    <source>
        <dbReference type="SAM" id="Phobius"/>
    </source>
</evidence>
<keyword evidence="6" id="KW-0406">Ion transport</keyword>
<dbReference type="OrthoDB" id="7818483at2"/>
<dbReference type="GO" id="GO:0005886">
    <property type="term" value="C:plasma membrane"/>
    <property type="evidence" value="ECO:0007669"/>
    <property type="project" value="UniProtKB-SubCell"/>
</dbReference>
<feature type="transmembrane region" description="Helical" evidence="8">
    <location>
        <begin position="307"/>
        <end position="325"/>
    </location>
</feature>
<feature type="transmembrane region" description="Helical" evidence="8">
    <location>
        <begin position="32"/>
        <end position="50"/>
    </location>
</feature>
<dbReference type="PANTHER" id="PTHR32024">
    <property type="entry name" value="TRK SYSTEM POTASSIUM UPTAKE PROTEIN TRKG-RELATED"/>
    <property type="match status" value="1"/>
</dbReference>
<evidence type="ECO:0000313" key="9">
    <source>
        <dbReference type="EMBL" id="PWR04079.1"/>
    </source>
</evidence>
<feature type="transmembrane region" description="Helical" evidence="8">
    <location>
        <begin position="62"/>
        <end position="81"/>
    </location>
</feature>
<keyword evidence="7 8" id="KW-0472">Membrane</keyword>
<organism evidence="9 10">
    <name type="scientific">Meridianimarinicoccus roseus</name>
    <dbReference type="NCBI Taxonomy" id="2072018"/>
    <lineage>
        <taxon>Bacteria</taxon>
        <taxon>Pseudomonadati</taxon>
        <taxon>Pseudomonadota</taxon>
        <taxon>Alphaproteobacteria</taxon>
        <taxon>Rhodobacterales</taxon>
        <taxon>Paracoccaceae</taxon>
        <taxon>Meridianimarinicoccus</taxon>
    </lineage>
</organism>
<feature type="transmembrane region" description="Helical" evidence="8">
    <location>
        <begin position="468"/>
        <end position="487"/>
    </location>
</feature>
<evidence type="ECO:0000256" key="4">
    <source>
        <dbReference type="ARBA" id="ARBA00022692"/>
    </source>
</evidence>
<keyword evidence="4 8" id="KW-0812">Transmembrane</keyword>
<keyword evidence="3" id="KW-1003">Cell membrane</keyword>
<keyword evidence="5 8" id="KW-1133">Transmembrane helix</keyword>
<evidence type="ECO:0000256" key="5">
    <source>
        <dbReference type="ARBA" id="ARBA00022989"/>
    </source>
</evidence>
<gene>
    <name evidence="9" type="ORF">DKT77_03280</name>
</gene>
<dbReference type="InterPro" id="IPR003445">
    <property type="entry name" value="Cat_transpt"/>
</dbReference>
<feature type="transmembrane region" description="Helical" evidence="8">
    <location>
        <begin position="434"/>
        <end position="456"/>
    </location>
</feature>
<protein>
    <submittedName>
        <fullName evidence="9">Potassium transporter TrkH</fullName>
    </submittedName>
</protein>
<feature type="transmembrane region" description="Helical" evidence="8">
    <location>
        <begin position="125"/>
        <end position="144"/>
    </location>
</feature>
<dbReference type="AlphaFoldDB" id="A0A2V2LPC1"/>
<reference evidence="9 10" key="1">
    <citation type="submission" date="2018-05" db="EMBL/GenBank/DDBJ databases">
        <title>Rhodobacteraceae gen. nov., sp. nov. isolated from sea water.</title>
        <authorList>
            <person name="Ren Y."/>
        </authorList>
    </citation>
    <scope>NUCLEOTIDE SEQUENCE [LARGE SCALE GENOMIC DNA]</scope>
    <source>
        <strain evidence="9 10">TG-679</strain>
    </source>
</reference>
<evidence type="ECO:0000256" key="1">
    <source>
        <dbReference type="ARBA" id="ARBA00004651"/>
    </source>
</evidence>
<comment type="caution">
    <text evidence="9">The sequence shown here is derived from an EMBL/GenBank/DDBJ whole genome shotgun (WGS) entry which is preliminary data.</text>
</comment>
<keyword evidence="2" id="KW-0813">Transport</keyword>
<dbReference type="Proteomes" id="UP000245680">
    <property type="component" value="Unassembled WGS sequence"/>
</dbReference>
<evidence type="ECO:0000256" key="2">
    <source>
        <dbReference type="ARBA" id="ARBA00022448"/>
    </source>
</evidence>
<sequence length="494" mass="52732">MVLTAAVGAVLMTVPAIYAGVAGEHDAGRPFLYGAIVFTVLTLLVGLSIATRPVDRSARGQLLSLLATYLALPLMLAAPLYEAVPDLSYVDAWFEMVSSLTTTGATVFAQPARVPDTVHLWRALVGWYGGFMIWVAAIAILAPVRVGGFELVLASVKLGGDGVRARTPQAEFPIRRIWRFARALGPIYGVLTLLVWLALLVAGEEPFVAACHAMSSLASSGISPLLSLQESAASHWGEAVLLVAMVFALSRSTFARDMPSPIGRRWWQDPEFRIAAALLVAVPALIFAHHWVSLYDVGGSAPNPLRSLWGSVFMTMSFLTTNGFISAEWEVARNWSGITTPGLILLGLAMVGGGVATTAGGVKLLRVYVLYRHGKFESARLVHPRLTAGPGHRARRFRIEAAYTAWLSFMLFALSFTFVVLSLSLTGITFETNVILTTAALTNAGPLTVVAGTAPIPLAGLGATAQTVLAVAMVLGRLETLAIIALLNPEFWRA</sequence>
<comment type="subcellular location">
    <subcellularLocation>
        <location evidence="1">Cell membrane</location>
        <topology evidence="1">Multi-pass membrane protein</topology>
    </subcellularLocation>
</comment>
<feature type="transmembrane region" description="Helical" evidence="8">
    <location>
        <begin position="274"/>
        <end position="295"/>
    </location>
</feature>
<dbReference type="PANTHER" id="PTHR32024:SF3">
    <property type="entry name" value="TRK SYSTEM POTASSIUM UPTAKE PROTEIN"/>
    <property type="match status" value="1"/>
</dbReference>
<evidence type="ECO:0000256" key="6">
    <source>
        <dbReference type="ARBA" id="ARBA00023065"/>
    </source>
</evidence>
<dbReference type="GO" id="GO:0008324">
    <property type="term" value="F:monoatomic cation transmembrane transporter activity"/>
    <property type="evidence" value="ECO:0007669"/>
    <property type="project" value="InterPro"/>
</dbReference>
<keyword evidence="10" id="KW-1185">Reference proteome</keyword>
<name>A0A2V2LPC1_9RHOB</name>
<evidence type="ECO:0000256" key="7">
    <source>
        <dbReference type="ARBA" id="ARBA00023136"/>
    </source>
</evidence>
<evidence type="ECO:0000256" key="3">
    <source>
        <dbReference type="ARBA" id="ARBA00022475"/>
    </source>
</evidence>
<dbReference type="GO" id="GO:0030001">
    <property type="term" value="P:metal ion transport"/>
    <property type="evidence" value="ECO:0007669"/>
    <property type="project" value="UniProtKB-ARBA"/>
</dbReference>
<feature type="transmembrane region" description="Helical" evidence="8">
    <location>
        <begin position="403"/>
        <end position="428"/>
    </location>
</feature>
<accession>A0A2V2LPC1</accession>
<dbReference type="EMBL" id="QGKU01000012">
    <property type="protein sequence ID" value="PWR04079.1"/>
    <property type="molecule type" value="Genomic_DNA"/>
</dbReference>
<evidence type="ECO:0000313" key="10">
    <source>
        <dbReference type="Proteomes" id="UP000245680"/>
    </source>
</evidence>